<evidence type="ECO:0000256" key="6">
    <source>
        <dbReference type="ARBA" id="ARBA00023145"/>
    </source>
</evidence>
<dbReference type="Pfam" id="PF00082">
    <property type="entry name" value="Peptidase_S8"/>
    <property type="match status" value="1"/>
</dbReference>
<dbReference type="Proteomes" id="UP000249363">
    <property type="component" value="Unassembled WGS sequence"/>
</dbReference>
<dbReference type="InterPro" id="IPR036852">
    <property type="entry name" value="Peptidase_S8/S53_dom_sf"/>
</dbReference>
<feature type="region of interest" description="Disordered" evidence="7">
    <location>
        <begin position="1"/>
        <end position="92"/>
    </location>
</feature>
<dbReference type="GO" id="GO:0004252">
    <property type="term" value="F:serine-type endopeptidase activity"/>
    <property type="evidence" value="ECO:0007669"/>
    <property type="project" value="InterPro"/>
</dbReference>
<evidence type="ECO:0008006" key="12">
    <source>
        <dbReference type="Google" id="ProtNLM"/>
    </source>
</evidence>
<evidence type="ECO:0000256" key="4">
    <source>
        <dbReference type="ARBA" id="ARBA00022801"/>
    </source>
</evidence>
<sequence length="634" mass="69479">MTQRRFSGRPRVVGISPSTEPLPLLPAPPEETSASSEATPEPIVDKTLPEDAQQQSPPMKQELPLEDTKPIPVDTPVDAPAGVPPPDSSEEELLDLPIPKFNLSSSFQYNCAQLTAPLKNGRASYIVELQPNIDEERKRNHIRRIQQLCASSGNQDTGIEAQLDSVISGYVGVFTAETIDQISKENDIVRSITANQPAEVYGKTITMRTENWGASRISMDGSDWRASADGDGMWPYKVSLTEKDGKNTMIFLVDEGAFDRNDFIQPSRLAAGQASETELAPTHATMMASIMAGDTFGLARRAKFWLYNATRKLTKVSVLLAWEAIAKYDLQEANVKQGAGIMCLPFGFADTANDNHALARALHFLMESKGIKVVVAAPNNNEYIEEYQSFPQNVAEVILVGGSCQHNKLAPTSDWGPTITLYAPAVDIKAMKSQRGHLETSSTWGKLDSIKGTADGNCFDDDCVVTQAGLKSALVTRFTETTEIKSKGKVPIKVLKKFMQPFQKESKPRHGAFRDVSAEAPLATSLRIQRLTPEKYEIKLRDCNGTDSALLNKRRYSEFMKALQADIPDYKAMAIILSDGSSDSQAAIAAVLRRVGRVTISWNISQGSGIQEAHKRHSTVKTGIEEFACEIGNI</sequence>
<keyword evidence="3" id="KW-0732">Signal</keyword>
<dbReference type="Pfam" id="PF05922">
    <property type="entry name" value="Inhibitor_I9"/>
    <property type="match status" value="1"/>
</dbReference>
<dbReference type="GeneID" id="63798266"/>
<dbReference type="PANTHER" id="PTHR43806:SF11">
    <property type="entry name" value="CEREVISIN-RELATED"/>
    <property type="match status" value="1"/>
</dbReference>
<feature type="domain" description="Inhibitor I9" evidence="9">
    <location>
        <begin position="124"/>
        <end position="195"/>
    </location>
</feature>
<evidence type="ECO:0000313" key="11">
    <source>
        <dbReference type="Proteomes" id="UP000249363"/>
    </source>
</evidence>
<organism evidence="10 11">
    <name type="scientific">Talaromyces amestolkiae</name>
    <dbReference type="NCBI Taxonomy" id="1196081"/>
    <lineage>
        <taxon>Eukaryota</taxon>
        <taxon>Fungi</taxon>
        <taxon>Dikarya</taxon>
        <taxon>Ascomycota</taxon>
        <taxon>Pezizomycotina</taxon>
        <taxon>Eurotiomycetes</taxon>
        <taxon>Eurotiomycetidae</taxon>
        <taxon>Eurotiales</taxon>
        <taxon>Trichocomaceae</taxon>
        <taxon>Talaromyces</taxon>
        <taxon>Talaromyces sect. Talaromyces</taxon>
    </lineage>
</organism>
<evidence type="ECO:0000256" key="2">
    <source>
        <dbReference type="ARBA" id="ARBA00022670"/>
    </source>
</evidence>
<feature type="compositionally biased region" description="Low complexity" evidence="7">
    <location>
        <begin position="30"/>
        <end position="42"/>
    </location>
</feature>
<reference evidence="10 11" key="1">
    <citation type="journal article" date="2017" name="Biotechnol. Biofuels">
        <title>Differential beta-glucosidase expression as a function of carbon source availability in Talaromyces amestolkiae: a genomic and proteomic approach.</title>
        <authorList>
            <person name="de Eugenio L.I."/>
            <person name="Mendez-Liter J.A."/>
            <person name="Nieto-Dominguez M."/>
            <person name="Alonso L."/>
            <person name="Gil-Munoz J."/>
            <person name="Barriuso J."/>
            <person name="Prieto A."/>
            <person name="Martinez M.J."/>
        </authorList>
    </citation>
    <scope>NUCLEOTIDE SEQUENCE [LARGE SCALE GENOMIC DNA]</scope>
    <source>
        <strain evidence="10 11">CIB</strain>
    </source>
</reference>
<dbReference type="AlphaFoldDB" id="A0A364LB38"/>
<comment type="similarity">
    <text evidence="1">Belongs to the peptidase S8 family.</text>
</comment>
<evidence type="ECO:0000256" key="5">
    <source>
        <dbReference type="ARBA" id="ARBA00022825"/>
    </source>
</evidence>
<dbReference type="RefSeq" id="XP_040737554.1">
    <property type="nucleotide sequence ID" value="XM_040881926.1"/>
</dbReference>
<evidence type="ECO:0000256" key="7">
    <source>
        <dbReference type="SAM" id="MobiDB-lite"/>
    </source>
</evidence>
<keyword evidence="5" id="KW-0720">Serine protease</keyword>
<feature type="compositionally biased region" description="Low complexity" evidence="7">
    <location>
        <begin position="72"/>
        <end position="81"/>
    </location>
</feature>
<feature type="domain" description="Peptidase S8/S53" evidence="8">
    <location>
        <begin position="261"/>
        <end position="453"/>
    </location>
</feature>
<gene>
    <name evidence="10" type="ORF">BHQ10_009052</name>
</gene>
<keyword evidence="2" id="KW-0645">Protease</keyword>
<evidence type="ECO:0000256" key="1">
    <source>
        <dbReference type="ARBA" id="ARBA00011073"/>
    </source>
</evidence>
<dbReference type="EMBL" id="MIKG01000022">
    <property type="protein sequence ID" value="RAO73040.1"/>
    <property type="molecule type" value="Genomic_DNA"/>
</dbReference>
<dbReference type="InterPro" id="IPR010259">
    <property type="entry name" value="S8pro/Inhibitor_I9"/>
</dbReference>
<dbReference type="OrthoDB" id="206201at2759"/>
<proteinExistence type="inferred from homology"/>
<evidence type="ECO:0000259" key="8">
    <source>
        <dbReference type="Pfam" id="PF00082"/>
    </source>
</evidence>
<dbReference type="Gene3D" id="3.40.50.200">
    <property type="entry name" value="Peptidase S8/S53 domain"/>
    <property type="match status" value="1"/>
</dbReference>
<dbReference type="SUPFAM" id="SSF52743">
    <property type="entry name" value="Subtilisin-like"/>
    <property type="match status" value="1"/>
</dbReference>
<dbReference type="InterPro" id="IPR000209">
    <property type="entry name" value="Peptidase_S8/S53_dom"/>
</dbReference>
<evidence type="ECO:0000256" key="3">
    <source>
        <dbReference type="ARBA" id="ARBA00022729"/>
    </source>
</evidence>
<keyword evidence="11" id="KW-1185">Reference proteome</keyword>
<evidence type="ECO:0000313" key="10">
    <source>
        <dbReference type="EMBL" id="RAO73040.1"/>
    </source>
</evidence>
<accession>A0A364LB38</accession>
<dbReference type="PANTHER" id="PTHR43806">
    <property type="entry name" value="PEPTIDASE S8"/>
    <property type="match status" value="1"/>
</dbReference>
<protein>
    <recommendedName>
        <fullName evidence="12">Peptidase S8/S53 domain-containing protein</fullName>
    </recommendedName>
</protein>
<keyword evidence="6" id="KW-0865">Zymogen</keyword>
<name>A0A364LB38_TALAM</name>
<dbReference type="STRING" id="1196081.A0A364LB38"/>
<dbReference type="InterPro" id="IPR050131">
    <property type="entry name" value="Peptidase_S8_subtilisin-like"/>
</dbReference>
<dbReference type="GO" id="GO:0006508">
    <property type="term" value="P:proteolysis"/>
    <property type="evidence" value="ECO:0007669"/>
    <property type="project" value="UniProtKB-KW"/>
</dbReference>
<comment type="caution">
    <text evidence="10">The sequence shown here is derived from an EMBL/GenBank/DDBJ whole genome shotgun (WGS) entry which is preliminary data.</text>
</comment>
<evidence type="ECO:0000259" key="9">
    <source>
        <dbReference type="Pfam" id="PF05922"/>
    </source>
</evidence>
<keyword evidence="4" id="KW-0378">Hydrolase</keyword>